<protein>
    <submittedName>
        <fullName evidence="1">Uncharacterized protein</fullName>
    </submittedName>
</protein>
<comment type="caution">
    <text evidence="1">The sequence shown here is derived from an EMBL/GenBank/DDBJ whole genome shotgun (WGS) entry which is preliminary data.</text>
</comment>
<accession>A0ABQ7QCJ6</accession>
<name>A0ABQ7QCJ6_PLUXY</name>
<organism evidence="1 2">
    <name type="scientific">Plutella xylostella</name>
    <name type="common">Diamondback moth</name>
    <name type="synonym">Plutella maculipennis</name>
    <dbReference type="NCBI Taxonomy" id="51655"/>
    <lineage>
        <taxon>Eukaryota</taxon>
        <taxon>Metazoa</taxon>
        <taxon>Ecdysozoa</taxon>
        <taxon>Arthropoda</taxon>
        <taxon>Hexapoda</taxon>
        <taxon>Insecta</taxon>
        <taxon>Pterygota</taxon>
        <taxon>Neoptera</taxon>
        <taxon>Endopterygota</taxon>
        <taxon>Lepidoptera</taxon>
        <taxon>Glossata</taxon>
        <taxon>Ditrysia</taxon>
        <taxon>Yponomeutoidea</taxon>
        <taxon>Plutellidae</taxon>
        <taxon>Plutella</taxon>
    </lineage>
</organism>
<proteinExistence type="predicted"/>
<dbReference type="EMBL" id="JAHIBW010000017">
    <property type="protein sequence ID" value="KAG7302951.1"/>
    <property type="molecule type" value="Genomic_DNA"/>
</dbReference>
<gene>
    <name evidence="1" type="ORF">JYU34_012946</name>
</gene>
<keyword evidence="2" id="KW-1185">Reference proteome</keyword>
<dbReference type="Proteomes" id="UP000823941">
    <property type="component" value="Chromosome 17"/>
</dbReference>
<sequence length="56" mass="6429">MKPLFYASSVAQKTKRQRIVDAFAGIDPPMIRRVGFCAPKHQAVYQQQGRHIEPFL</sequence>
<evidence type="ECO:0000313" key="2">
    <source>
        <dbReference type="Proteomes" id="UP000823941"/>
    </source>
</evidence>
<evidence type="ECO:0000313" key="1">
    <source>
        <dbReference type="EMBL" id="KAG7302951.1"/>
    </source>
</evidence>
<reference evidence="1 2" key="1">
    <citation type="submission" date="2021-06" db="EMBL/GenBank/DDBJ databases">
        <title>A haploid diamondback moth (Plutella xylostella L.) genome assembly resolves 31 chromosomes and identifies a diamide resistance mutation.</title>
        <authorList>
            <person name="Ward C.M."/>
            <person name="Perry K.D."/>
            <person name="Baker G."/>
            <person name="Powis K."/>
            <person name="Heckel D.G."/>
            <person name="Baxter S.W."/>
        </authorList>
    </citation>
    <scope>NUCLEOTIDE SEQUENCE [LARGE SCALE GENOMIC DNA]</scope>
    <source>
        <strain evidence="1 2">LV</strain>
        <tissue evidence="1">Single pupa</tissue>
    </source>
</reference>